<dbReference type="RefSeq" id="WP_153975935.1">
    <property type="nucleotide sequence ID" value="NZ_CP039268.1"/>
</dbReference>
<dbReference type="KEGG" id="ttp:E6P07_12635"/>
<evidence type="ECO:0000313" key="1">
    <source>
        <dbReference type="EMBL" id="QGU33747.1"/>
    </source>
</evidence>
<keyword evidence="2" id="KW-1185">Reference proteome</keyword>
<dbReference type="OrthoDB" id="6681190at2"/>
<reference evidence="1 2" key="1">
    <citation type="submission" date="2019-12" db="EMBL/GenBank/DDBJ databases">
        <title>The complete genome of the thermophilic, anoxygenic phototrophic gammaproteobacterium Thermochromatium tepidum.</title>
        <authorList>
            <person name="Sattley W.M."/>
            <person name="Swingley W.D."/>
            <person name="Burchell B.M."/>
            <person name="Gurbani S.A."/>
            <person name="Kujawa C.M."/>
            <person name="Nuccio D.A."/>
            <person name="Schladweiler J."/>
            <person name="Shaffer K.N."/>
            <person name="Stokes L.M."/>
            <person name="Touchman J.W."/>
            <person name="Blankenship R.E."/>
            <person name="Madigan M.T."/>
        </authorList>
    </citation>
    <scope>NUCLEOTIDE SEQUENCE [LARGE SCALE GENOMIC DNA]</scope>
    <source>
        <strain evidence="1 2">ATCC 43061</strain>
    </source>
</reference>
<sequence length="52" mass="5743">MDLHRARLDGGGRFCQAMLELATGACPPMEGIQADRREVEFPAAGRFDAIFF</sequence>
<proteinExistence type="predicted"/>
<name>A0A6I6EKY4_THETI</name>
<dbReference type="Proteomes" id="UP000426424">
    <property type="component" value="Chromosome"/>
</dbReference>
<gene>
    <name evidence="1" type="ORF">E6P07_12635</name>
</gene>
<protein>
    <submittedName>
        <fullName evidence="1">Uncharacterized protein</fullName>
    </submittedName>
</protein>
<dbReference type="EMBL" id="CP039268">
    <property type="protein sequence ID" value="QGU33747.1"/>
    <property type="molecule type" value="Genomic_DNA"/>
</dbReference>
<dbReference type="AlphaFoldDB" id="A0A6I6EKY4"/>
<evidence type="ECO:0000313" key="2">
    <source>
        <dbReference type="Proteomes" id="UP000426424"/>
    </source>
</evidence>
<accession>A0A6I6EKY4</accession>
<organism evidence="1 2">
    <name type="scientific">Thermochromatium tepidum ATCC 43061</name>
    <dbReference type="NCBI Taxonomy" id="316276"/>
    <lineage>
        <taxon>Bacteria</taxon>
        <taxon>Pseudomonadati</taxon>
        <taxon>Pseudomonadota</taxon>
        <taxon>Gammaproteobacteria</taxon>
        <taxon>Chromatiales</taxon>
        <taxon>Chromatiaceae</taxon>
        <taxon>Thermochromatium</taxon>
    </lineage>
</organism>